<evidence type="ECO:0000256" key="1">
    <source>
        <dbReference type="SAM" id="MobiDB-lite"/>
    </source>
</evidence>
<evidence type="ECO:0000313" key="4">
    <source>
        <dbReference type="Proteomes" id="UP000585638"/>
    </source>
</evidence>
<feature type="region of interest" description="Disordered" evidence="1">
    <location>
        <begin position="59"/>
        <end position="93"/>
    </location>
</feature>
<keyword evidence="4" id="KW-1185">Reference proteome</keyword>
<dbReference type="Proteomes" id="UP000585638">
    <property type="component" value="Unassembled WGS sequence"/>
</dbReference>
<keyword evidence="2" id="KW-0732">Signal</keyword>
<comment type="caution">
    <text evidence="3">The sequence shown here is derived from an EMBL/GenBank/DDBJ whole genome shotgun (WGS) entry which is preliminary data.</text>
</comment>
<gene>
    <name evidence="3" type="ORF">BJ998_007671</name>
</gene>
<proteinExistence type="predicted"/>
<organism evidence="3 4">
    <name type="scientific">Kutzneria kofuensis</name>
    <dbReference type="NCBI Taxonomy" id="103725"/>
    <lineage>
        <taxon>Bacteria</taxon>
        <taxon>Bacillati</taxon>
        <taxon>Actinomycetota</taxon>
        <taxon>Actinomycetes</taxon>
        <taxon>Pseudonocardiales</taxon>
        <taxon>Pseudonocardiaceae</taxon>
        <taxon>Kutzneria</taxon>
    </lineage>
</organism>
<feature type="chain" id="PRO_5030765644" description="YXWGXW repeat-containing protein" evidence="2">
    <location>
        <begin position="30"/>
        <end position="206"/>
    </location>
</feature>
<evidence type="ECO:0000256" key="2">
    <source>
        <dbReference type="SAM" id="SignalP"/>
    </source>
</evidence>
<accession>A0A7W9KPQ3</accession>
<protein>
    <recommendedName>
        <fullName evidence="5">YXWGXW repeat-containing protein</fullName>
    </recommendedName>
</protein>
<dbReference type="AlphaFoldDB" id="A0A7W9KPQ3"/>
<dbReference type="RefSeq" id="WP_184868121.1">
    <property type="nucleotide sequence ID" value="NZ_BAAAWY010000016.1"/>
</dbReference>
<evidence type="ECO:0008006" key="5">
    <source>
        <dbReference type="Google" id="ProtNLM"/>
    </source>
</evidence>
<evidence type="ECO:0000313" key="3">
    <source>
        <dbReference type="EMBL" id="MBB5896475.1"/>
    </source>
</evidence>
<dbReference type="EMBL" id="JACHIR010000001">
    <property type="protein sequence ID" value="MBB5896475.1"/>
    <property type="molecule type" value="Genomic_DNA"/>
</dbReference>
<reference evidence="3 4" key="1">
    <citation type="submission" date="2020-08" db="EMBL/GenBank/DDBJ databases">
        <title>Sequencing the genomes of 1000 actinobacteria strains.</title>
        <authorList>
            <person name="Klenk H.-P."/>
        </authorList>
    </citation>
    <scope>NUCLEOTIDE SEQUENCE [LARGE SCALE GENOMIC DNA]</scope>
    <source>
        <strain evidence="3 4">DSM 43851</strain>
    </source>
</reference>
<feature type="compositionally biased region" description="Low complexity" evidence="1">
    <location>
        <begin position="76"/>
        <end position="90"/>
    </location>
</feature>
<name>A0A7W9KPQ3_9PSEU</name>
<sequence length="206" mass="21363">MTTSSVCRAVTAAIAVPALLLVAPAIAMAAGTGDTHGAAIHQVTTHQITAKSVVHETPTAISSTGHTVALPTHRMTSTSTANTSSNAATTPARRQVGGVTPVAAAPKAAPATAVPATPVVHETTGTARGWDPCGADAYACVHWHATYHWHGEYHVLGNNVEAGNYWNAGAYAEWSPTHDTHGHYWNAGSHVNVSHYYGDGHHGDDD</sequence>
<feature type="signal peptide" evidence="2">
    <location>
        <begin position="1"/>
        <end position="29"/>
    </location>
</feature>